<name>A0AAD9G2K9_9STRA</name>
<reference evidence="2" key="1">
    <citation type="submission" date="2023-08" db="EMBL/GenBank/DDBJ databases">
        <title>Reference Genome Resource for the Citrus Pathogen Phytophthora citrophthora.</title>
        <authorList>
            <person name="Moller H."/>
            <person name="Coetzee B."/>
            <person name="Rose L.J."/>
            <person name="Van Niekerk J.M."/>
        </authorList>
    </citation>
    <scope>NUCLEOTIDE SEQUENCE</scope>
    <source>
        <strain evidence="2">STE-U-9442</strain>
    </source>
</reference>
<sequence length="674" mass="76306">MTISIYNAVFAYSYSILQQSYLETLLEAFYFGMSPPYYPLISIAHGIMSALHGICVLLMVGGSIWQRSLVFTPWSSRTARNKLKKSPNRTVSQKILAQISDRHGICGVNGKYFHEIQLYREIVETTLQTVQAYRMSKFLPRTLLNRFYVILLAFNCWSSVFVNLCFKGNEARKRFASIVLDCVLDLVASMGVQVIVVMSYSSDFDLNLNIFSYLTLFNNEWMARAYNEFQMVVVVSWWDLASRVVFSFGLFVSTTNMKELLECLPSNRNQVAQFDYSAVPVENTKKPPLSPTVDLIKETLPKRLKHKILQVVNLFFGFWGALVLALHIHSSAQPTLPQCLMQVRPWAASRPSCYLVGLDCNTLGISGSLNEVDKIWSEFDSSTVVQLLIRHCPALEVPDRFNTFHRVRWIKAYNTTIKDWGESAAITNSNHPDITSLFMIRVNMTDGLLPVGFQSTDFPSLLYDVDFTVTNLRELPDDLDLKWHLGSTVQIEYSQLKTVPPVIIRLQPFYLALTGNPLTELPPGIFEVDGMFLLGISHMNIRELPQNVSKPSQTLLWTFMRDTNISFFWAWADILVERMVSQGQTAPWIAGYSTYCTDLAKIQNGTADGFEVPLLPEYSQSLMNSSKENLQTISRAANCKPTTGLPSGEGIFYPLVYEDSINAISIPPPVPRMV</sequence>
<feature type="transmembrane region" description="Helical" evidence="1">
    <location>
        <begin position="40"/>
        <end position="65"/>
    </location>
</feature>
<feature type="transmembrane region" description="Helical" evidence="1">
    <location>
        <begin position="308"/>
        <end position="328"/>
    </location>
</feature>
<gene>
    <name evidence="2" type="ORF">P3T76_013695</name>
</gene>
<feature type="transmembrane region" description="Helical" evidence="1">
    <location>
        <begin position="178"/>
        <end position="200"/>
    </location>
</feature>
<dbReference type="AlphaFoldDB" id="A0AAD9G2K9"/>
<evidence type="ECO:0000313" key="2">
    <source>
        <dbReference type="EMBL" id="KAK1930738.1"/>
    </source>
</evidence>
<protein>
    <submittedName>
        <fullName evidence="2">Uncharacterized protein</fullName>
    </submittedName>
</protein>
<organism evidence="2 3">
    <name type="scientific">Phytophthora citrophthora</name>
    <dbReference type="NCBI Taxonomy" id="4793"/>
    <lineage>
        <taxon>Eukaryota</taxon>
        <taxon>Sar</taxon>
        <taxon>Stramenopiles</taxon>
        <taxon>Oomycota</taxon>
        <taxon>Peronosporomycetes</taxon>
        <taxon>Peronosporales</taxon>
        <taxon>Peronosporaceae</taxon>
        <taxon>Phytophthora</taxon>
    </lineage>
</organism>
<feature type="transmembrane region" description="Helical" evidence="1">
    <location>
        <begin position="147"/>
        <end position="166"/>
    </location>
</feature>
<keyword evidence="1" id="KW-0812">Transmembrane</keyword>
<evidence type="ECO:0000313" key="3">
    <source>
        <dbReference type="Proteomes" id="UP001259832"/>
    </source>
</evidence>
<comment type="caution">
    <text evidence="2">The sequence shown here is derived from an EMBL/GenBank/DDBJ whole genome shotgun (WGS) entry which is preliminary data.</text>
</comment>
<keyword evidence="1" id="KW-1133">Transmembrane helix</keyword>
<keyword evidence="3" id="KW-1185">Reference proteome</keyword>
<evidence type="ECO:0000256" key="1">
    <source>
        <dbReference type="SAM" id="Phobius"/>
    </source>
</evidence>
<dbReference type="Proteomes" id="UP001259832">
    <property type="component" value="Unassembled WGS sequence"/>
</dbReference>
<keyword evidence="1" id="KW-0472">Membrane</keyword>
<dbReference type="SUPFAM" id="SSF52058">
    <property type="entry name" value="L domain-like"/>
    <property type="match status" value="1"/>
</dbReference>
<proteinExistence type="predicted"/>
<accession>A0AAD9G2K9</accession>
<dbReference type="EMBL" id="JASMQC010000037">
    <property type="protein sequence ID" value="KAK1930738.1"/>
    <property type="molecule type" value="Genomic_DNA"/>
</dbReference>